<dbReference type="Proteomes" id="UP000188532">
    <property type="component" value="Unassembled WGS sequence"/>
</dbReference>
<protein>
    <submittedName>
        <fullName evidence="1">Uncharacterized protein</fullName>
    </submittedName>
</protein>
<evidence type="ECO:0000313" key="2">
    <source>
        <dbReference type="Proteomes" id="UP000188532"/>
    </source>
</evidence>
<accession>A0A1V3XEU3</accession>
<organism evidence="1 2">
    <name type="scientific">Mycobacterium kansasii</name>
    <dbReference type="NCBI Taxonomy" id="1768"/>
    <lineage>
        <taxon>Bacteria</taxon>
        <taxon>Bacillati</taxon>
        <taxon>Actinomycetota</taxon>
        <taxon>Actinomycetes</taxon>
        <taxon>Mycobacteriales</taxon>
        <taxon>Mycobacteriaceae</taxon>
        <taxon>Mycobacterium</taxon>
    </lineage>
</organism>
<sequence length="45" mass="5287">MSTSPFDWRVITVEDWAEIRRLYRSEKLSQAAIAQHGRTIAPSRR</sequence>
<dbReference type="AlphaFoldDB" id="A0A1V3XEU3"/>
<comment type="caution">
    <text evidence="1">The sequence shown here is derived from an EMBL/GenBank/DDBJ whole genome shotgun (WGS) entry which is preliminary data.</text>
</comment>
<name>A0A1V3XEU3_MYCKA</name>
<evidence type="ECO:0000313" key="1">
    <source>
        <dbReference type="EMBL" id="OOK77620.1"/>
    </source>
</evidence>
<gene>
    <name evidence="1" type="ORF">BZL29_2995</name>
</gene>
<reference evidence="1 2" key="1">
    <citation type="submission" date="2017-02" db="EMBL/GenBank/DDBJ databases">
        <title>Complete genome sequences of Mycobacterium kansasii strains isolated from rhesus macaques.</title>
        <authorList>
            <person name="Panda A."/>
            <person name="Nagaraj S."/>
            <person name="Zhao X."/>
            <person name="Tettelin H."/>
            <person name="Detolla L.J."/>
        </authorList>
    </citation>
    <scope>NUCLEOTIDE SEQUENCE [LARGE SCALE GENOMIC DNA]</scope>
    <source>
        <strain evidence="1 2">11-3469</strain>
    </source>
</reference>
<proteinExistence type="predicted"/>
<dbReference type="EMBL" id="MVBN01000003">
    <property type="protein sequence ID" value="OOK77620.1"/>
    <property type="molecule type" value="Genomic_DNA"/>
</dbReference>